<feature type="domain" description="3-hydroxyisobutyrate dehydrogenase-like NAD-binding" evidence="5">
    <location>
        <begin position="166"/>
        <end position="287"/>
    </location>
</feature>
<dbReference type="SUPFAM" id="SSF51735">
    <property type="entry name" value="NAD(P)-binding Rossmann-fold domains"/>
    <property type="match status" value="1"/>
</dbReference>
<dbReference type="SUPFAM" id="SSF48179">
    <property type="entry name" value="6-phosphogluconate dehydrogenase C-terminal domain-like"/>
    <property type="match status" value="1"/>
</dbReference>
<dbReference type="AlphaFoldDB" id="A0A367X1N4"/>
<evidence type="ECO:0000256" key="3">
    <source>
        <dbReference type="PIRSR" id="PIRSR000103-1"/>
    </source>
</evidence>
<dbReference type="GO" id="GO:0051287">
    <property type="term" value="F:NAD binding"/>
    <property type="evidence" value="ECO:0007669"/>
    <property type="project" value="InterPro"/>
</dbReference>
<dbReference type="PIRSF" id="PIRSF000103">
    <property type="entry name" value="HIBADH"/>
    <property type="match status" value="1"/>
</dbReference>
<dbReference type="InterPro" id="IPR008927">
    <property type="entry name" value="6-PGluconate_DH-like_C_sf"/>
</dbReference>
<dbReference type="RefSeq" id="WP_114097570.1">
    <property type="nucleotide sequence ID" value="NZ_JPWI01000004.1"/>
</dbReference>
<dbReference type="Gene3D" id="3.40.50.720">
    <property type="entry name" value="NAD(P)-binding Rossmann-like Domain"/>
    <property type="match status" value="1"/>
</dbReference>
<dbReference type="InterPro" id="IPR006115">
    <property type="entry name" value="6PGDH_NADP-bd"/>
</dbReference>
<dbReference type="GO" id="GO:0016491">
    <property type="term" value="F:oxidoreductase activity"/>
    <property type="evidence" value="ECO:0007669"/>
    <property type="project" value="UniProtKB-KW"/>
</dbReference>
<evidence type="ECO:0000259" key="5">
    <source>
        <dbReference type="Pfam" id="PF14833"/>
    </source>
</evidence>
<dbReference type="OrthoDB" id="7340804at2"/>
<dbReference type="InterPro" id="IPR029154">
    <property type="entry name" value="HIBADH-like_NADP-bd"/>
</dbReference>
<name>A0A367X1N4_9PROT</name>
<evidence type="ECO:0000313" key="6">
    <source>
        <dbReference type="EMBL" id="RCK46582.1"/>
    </source>
</evidence>
<dbReference type="InterPro" id="IPR015815">
    <property type="entry name" value="HIBADH-related"/>
</dbReference>
<feature type="domain" description="6-phosphogluconate dehydrogenase NADP-binding" evidence="4">
    <location>
        <begin position="4"/>
        <end position="163"/>
    </location>
</feature>
<dbReference type="InterPro" id="IPR013328">
    <property type="entry name" value="6PGD_dom2"/>
</dbReference>
<sequence>MTQKIGFLGAGRMAAAMIKRLLSKGYQIQVWNRSPDKLEPLVALGAVACATPALAATGVDTIISFMADDKAAKAVWLGDDGALEAMSPGTIAIECSTLSHAFVLDLARTVSNAGHTYIDAPVTGIPADIEAGNTIFLIGTEPADLDRIRPILEDTGKRIVHFGPVGSGTVYKLMHNLLGAVHIAAAAELVAVAQKAGLDGATVAETFSIGANASGSGLVTVPGMISGNHHEGIHFTTALRAKDASYALAMTKEYGISVPVGQAAYDVFETASRAGFGDLAQSAVIETLKP</sequence>
<gene>
    <name evidence="6" type="ORF">TH30_08245</name>
</gene>
<keyword evidence="1" id="KW-0560">Oxidoreductase</keyword>
<evidence type="ECO:0000259" key="4">
    <source>
        <dbReference type="Pfam" id="PF03446"/>
    </source>
</evidence>
<reference evidence="6 7" key="1">
    <citation type="submission" date="2014-07" db="EMBL/GenBank/DDBJ databases">
        <title>Draft genome sequence of Thalassospira profundimaris PR54-5.</title>
        <authorList>
            <person name="Lai Q."/>
            <person name="Shao Z."/>
        </authorList>
    </citation>
    <scope>NUCLEOTIDE SEQUENCE [LARGE SCALE GENOMIC DNA]</scope>
    <source>
        <strain evidence="6 7">PR54-5</strain>
    </source>
</reference>
<dbReference type="Proteomes" id="UP000252255">
    <property type="component" value="Unassembled WGS sequence"/>
</dbReference>
<feature type="active site" evidence="3">
    <location>
        <position position="172"/>
    </location>
</feature>
<evidence type="ECO:0000256" key="2">
    <source>
        <dbReference type="ARBA" id="ARBA00023027"/>
    </source>
</evidence>
<proteinExistence type="predicted"/>
<dbReference type="InterPro" id="IPR036291">
    <property type="entry name" value="NAD(P)-bd_dom_sf"/>
</dbReference>
<dbReference type="Pfam" id="PF03446">
    <property type="entry name" value="NAD_binding_2"/>
    <property type="match status" value="1"/>
</dbReference>
<accession>A0A367X1N4</accession>
<dbReference type="Pfam" id="PF14833">
    <property type="entry name" value="NAD_binding_11"/>
    <property type="match status" value="1"/>
</dbReference>
<dbReference type="InterPro" id="IPR051265">
    <property type="entry name" value="HIBADH-related_NP60_sf"/>
</dbReference>
<dbReference type="PANTHER" id="PTHR43580:SF2">
    <property type="entry name" value="CYTOKINE-LIKE NUCLEAR FACTOR N-PAC"/>
    <property type="match status" value="1"/>
</dbReference>
<keyword evidence="2" id="KW-0520">NAD</keyword>
<comment type="caution">
    <text evidence="6">The sequence shown here is derived from an EMBL/GenBank/DDBJ whole genome shotgun (WGS) entry which is preliminary data.</text>
</comment>
<dbReference type="PANTHER" id="PTHR43580">
    <property type="entry name" value="OXIDOREDUCTASE GLYR1-RELATED"/>
    <property type="match status" value="1"/>
</dbReference>
<protein>
    <submittedName>
        <fullName evidence="6">NADPH oxidoreductase</fullName>
    </submittedName>
</protein>
<evidence type="ECO:0000313" key="7">
    <source>
        <dbReference type="Proteomes" id="UP000252255"/>
    </source>
</evidence>
<dbReference type="EMBL" id="JPWI01000004">
    <property type="protein sequence ID" value="RCK46582.1"/>
    <property type="molecule type" value="Genomic_DNA"/>
</dbReference>
<dbReference type="GO" id="GO:0050661">
    <property type="term" value="F:NADP binding"/>
    <property type="evidence" value="ECO:0007669"/>
    <property type="project" value="InterPro"/>
</dbReference>
<organism evidence="6 7">
    <name type="scientific">Thalassospira profundimaris</name>
    <dbReference type="NCBI Taxonomy" id="502049"/>
    <lineage>
        <taxon>Bacteria</taxon>
        <taxon>Pseudomonadati</taxon>
        <taxon>Pseudomonadota</taxon>
        <taxon>Alphaproteobacteria</taxon>
        <taxon>Rhodospirillales</taxon>
        <taxon>Thalassospiraceae</taxon>
        <taxon>Thalassospira</taxon>
    </lineage>
</organism>
<evidence type="ECO:0000256" key="1">
    <source>
        <dbReference type="ARBA" id="ARBA00023002"/>
    </source>
</evidence>
<dbReference type="Gene3D" id="1.10.1040.10">
    <property type="entry name" value="N-(1-d-carboxylethyl)-l-norvaline Dehydrogenase, domain 2"/>
    <property type="match status" value="1"/>
</dbReference>